<sequence>MNPLPELPAHALPLPGVRRIAADRPLRWLSAGWRDLKANPLPSLAYGLLFALAGDLIILATLDRPHLLTVSISGFFLVAPLLAAGLNELSRRTARGERILFIDSIRCFRRNGESMALFGLILALAALLWERFSAVAFALLGSSSGIDAGAFITSLVLSGEHTAFIATWFALGGLLALGAFAISVVAVPLMLDHDADVPTAILTSLRAFATSPGPLLLWAALLVGLTLIGFATLLFGLVVIMPILGHASWHAYRDLVE</sequence>
<keyword evidence="1" id="KW-1133">Transmembrane helix</keyword>
<accession>A0A930BQR0</accession>
<protein>
    <submittedName>
        <fullName evidence="2">DUF2189 domain-containing protein</fullName>
    </submittedName>
</protein>
<dbReference type="EMBL" id="JABZMI010000028">
    <property type="protein sequence ID" value="MBF1163972.1"/>
    <property type="molecule type" value="Genomic_DNA"/>
</dbReference>
<name>A0A930BQR0_9RHOO</name>
<feature type="transmembrane region" description="Helical" evidence="1">
    <location>
        <begin position="215"/>
        <end position="244"/>
    </location>
</feature>
<organism evidence="2 3">
    <name type="scientific">Dechloromonas agitata</name>
    <dbReference type="NCBI Taxonomy" id="73030"/>
    <lineage>
        <taxon>Bacteria</taxon>
        <taxon>Pseudomonadati</taxon>
        <taxon>Pseudomonadota</taxon>
        <taxon>Betaproteobacteria</taxon>
        <taxon>Rhodocyclales</taxon>
        <taxon>Azonexaceae</taxon>
        <taxon>Dechloromonas</taxon>
    </lineage>
</organism>
<feature type="transmembrane region" description="Helical" evidence="1">
    <location>
        <begin position="111"/>
        <end position="129"/>
    </location>
</feature>
<keyword evidence="1" id="KW-0472">Membrane</keyword>
<evidence type="ECO:0000256" key="1">
    <source>
        <dbReference type="SAM" id="Phobius"/>
    </source>
</evidence>
<feature type="transmembrane region" description="Helical" evidence="1">
    <location>
        <begin position="68"/>
        <end position="90"/>
    </location>
</feature>
<evidence type="ECO:0000313" key="3">
    <source>
        <dbReference type="Proteomes" id="UP000718593"/>
    </source>
</evidence>
<feature type="transmembrane region" description="Helical" evidence="1">
    <location>
        <begin position="169"/>
        <end position="191"/>
    </location>
</feature>
<proteinExistence type="predicted"/>
<evidence type="ECO:0000313" key="2">
    <source>
        <dbReference type="EMBL" id="MBF1163972.1"/>
    </source>
</evidence>
<dbReference type="Proteomes" id="UP000718593">
    <property type="component" value="Unassembled WGS sequence"/>
</dbReference>
<comment type="caution">
    <text evidence="2">The sequence shown here is derived from an EMBL/GenBank/DDBJ whole genome shotgun (WGS) entry which is preliminary data.</text>
</comment>
<keyword evidence="1" id="KW-0812">Transmembrane</keyword>
<gene>
    <name evidence="2" type="ORF">HXL68_02920</name>
</gene>
<reference evidence="2" key="1">
    <citation type="submission" date="2020-04" db="EMBL/GenBank/DDBJ databases">
        <title>Deep metagenomics examines the oral microbiome during advanced dental caries in children, revealing novel taxa and co-occurrences with host molecules.</title>
        <authorList>
            <person name="Baker J.L."/>
            <person name="Morton J.T."/>
            <person name="Dinis M."/>
            <person name="Alvarez R."/>
            <person name="Tran N.C."/>
            <person name="Knight R."/>
            <person name="Edlund A."/>
        </authorList>
    </citation>
    <scope>NUCLEOTIDE SEQUENCE</scope>
    <source>
        <strain evidence="2">JCVI_32_bin.24</strain>
    </source>
</reference>
<dbReference type="AlphaFoldDB" id="A0A930BQR0"/>
<feature type="transmembrane region" description="Helical" evidence="1">
    <location>
        <begin position="135"/>
        <end position="157"/>
    </location>
</feature>
<dbReference type="Pfam" id="PF09955">
    <property type="entry name" value="DUF2189"/>
    <property type="match status" value="1"/>
</dbReference>
<feature type="transmembrane region" description="Helical" evidence="1">
    <location>
        <begin position="44"/>
        <end position="62"/>
    </location>
</feature>
<dbReference type="InterPro" id="IPR018692">
    <property type="entry name" value="DUF2189"/>
</dbReference>